<dbReference type="VEuPathDB" id="FungiDB:PV09_03247"/>
<keyword evidence="3" id="KW-1185">Reference proteome</keyword>
<proteinExistence type="predicted"/>
<feature type="region of interest" description="Disordered" evidence="1">
    <location>
        <begin position="1"/>
        <end position="99"/>
    </location>
</feature>
<protein>
    <submittedName>
        <fullName evidence="2">Uncharacterized protein</fullName>
    </submittedName>
</protein>
<feature type="compositionally biased region" description="Polar residues" evidence="1">
    <location>
        <begin position="407"/>
        <end position="424"/>
    </location>
</feature>
<evidence type="ECO:0000313" key="3">
    <source>
        <dbReference type="Proteomes" id="UP000053259"/>
    </source>
</evidence>
<feature type="compositionally biased region" description="Acidic residues" evidence="1">
    <location>
        <begin position="448"/>
        <end position="464"/>
    </location>
</feature>
<evidence type="ECO:0000256" key="1">
    <source>
        <dbReference type="SAM" id="MobiDB-lite"/>
    </source>
</evidence>
<dbReference type="InParanoid" id="A0A0D1XTL7"/>
<gene>
    <name evidence="2" type="ORF">PV09_03247</name>
</gene>
<dbReference type="EMBL" id="KN847536">
    <property type="protein sequence ID" value="KIW06076.1"/>
    <property type="molecule type" value="Genomic_DNA"/>
</dbReference>
<dbReference type="Proteomes" id="UP000053259">
    <property type="component" value="Unassembled WGS sequence"/>
</dbReference>
<dbReference type="GeneID" id="27311220"/>
<sequence>MPRPRRTKVASEGARVVTLSEGAPTTSTSKPRRADSMAAPKNTRARAQRLKPSSQIEEIESSGQTVQKKQTKKARRPPANRKKDLLVDRYVEDDVEDEGQTSALDALKARMDAGQAGQAEALDTIVIATPHSPEARAEKRQSSSRERNTRSQSHVASTPQERHAAVNRGRTPSVQLNTDDDLYGLSPAGKASQARIRPRRSSVPRPPVSALRVQGTPGIETSMLMLQNFKRRARQPSLIRMVQQSSELGQEDEEAYLGAELDMDDTLRDFDKFLPEDESTPLNFGKKKPLIGSVGQPSDTHRHEPRTTSSKKRKRDQTEEEIQIPGSSSYGSSPPRIEGTTWARSPRSPSVPEGRIIASIEEQDPINADPLSQSDIMTAPKSSSEPATPKRQNISRDGRKSNHAKGANSQAKKLSTISTAQLQSLLPKPRGRSVARQSRLRNRYDVQSDSELDTSSEGHEDDDELSRPAGRRRPTAKKMALTKKDGNKDVGKKTAANSKQKRTYGRQRTAEKENDEGANTPSDEDEDTIEIIGDEKTAKARAVKSKKLERIRQMFAAVDNWEMEYENVDLGGDDSSPWR</sequence>
<dbReference type="HOGENOM" id="CLU_410019_0_0_1"/>
<dbReference type="STRING" id="253628.A0A0D1XTL7"/>
<accession>A0A0D1XTL7</accession>
<feature type="compositionally biased region" description="Basic and acidic residues" evidence="1">
    <location>
        <begin position="81"/>
        <end position="92"/>
    </location>
</feature>
<reference evidence="2 3" key="1">
    <citation type="submission" date="2015-01" db="EMBL/GenBank/DDBJ databases">
        <title>The Genome Sequence of Ochroconis gallopava CBS43764.</title>
        <authorList>
            <consortium name="The Broad Institute Genomics Platform"/>
            <person name="Cuomo C."/>
            <person name="de Hoog S."/>
            <person name="Gorbushina A."/>
            <person name="Stielow B."/>
            <person name="Teixiera M."/>
            <person name="Abouelleil A."/>
            <person name="Chapman S.B."/>
            <person name="Priest M."/>
            <person name="Young S.K."/>
            <person name="Wortman J."/>
            <person name="Nusbaum C."/>
            <person name="Birren B."/>
        </authorList>
    </citation>
    <scope>NUCLEOTIDE SEQUENCE [LARGE SCALE GENOMIC DNA]</scope>
    <source>
        <strain evidence="2 3">CBS 43764</strain>
    </source>
</reference>
<organism evidence="2 3">
    <name type="scientific">Verruconis gallopava</name>
    <dbReference type="NCBI Taxonomy" id="253628"/>
    <lineage>
        <taxon>Eukaryota</taxon>
        <taxon>Fungi</taxon>
        <taxon>Dikarya</taxon>
        <taxon>Ascomycota</taxon>
        <taxon>Pezizomycotina</taxon>
        <taxon>Dothideomycetes</taxon>
        <taxon>Pleosporomycetidae</taxon>
        <taxon>Venturiales</taxon>
        <taxon>Sympoventuriaceae</taxon>
        <taxon>Verruconis</taxon>
    </lineage>
</organism>
<feature type="compositionally biased region" description="Basic residues" evidence="1">
    <location>
        <begin position="69"/>
        <end position="80"/>
    </location>
</feature>
<feature type="region of interest" description="Disordered" evidence="1">
    <location>
        <begin position="273"/>
        <end position="527"/>
    </location>
</feature>
<feature type="compositionally biased region" description="Basic and acidic residues" evidence="1">
    <location>
        <begin position="133"/>
        <end position="149"/>
    </location>
</feature>
<feature type="region of interest" description="Disordered" evidence="1">
    <location>
        <begin position="121"/>
        <end position="209"/>
    </location>
</feature>
<feature type="compositionally biased region" description="Basic residues" evidence="1">
    <location>
        <begin position="429"/>
        <end position="441"/>
    </location>
</feature>
<feature type="compositionally biased region" description="Polar residues" evidence="1">
    <location>
        <begin position="150"/>
        <end position="159"/>
    </location>
</feature>
<feature type="compositionally biased region" description="Basic and acidic residues" evidence="1">
    <location>
        <begin position="482"/>
        <end position="492"/>
    </location>
</feature>
<dbReference type="OrthoDB" id="5423493at2759"/>
<feature type="compositionally biased region" description="Low complexity" evidence="1">
    <location>
        <begin position="325"/>
        <end position="335"/>
    </location>
</feature>
<feature type="compositionally biased region" description="Polar residues" evidence="1">
    <location>
        <begin position="370"/>
        <end position="392"/>
    </location>
</feature>
<evidence type="ECO:0000313" key="2">
    <source>
        <dbReference type="EMBL" id="KIW06076.1"/>
    </source>
</evidence>
<dbReference type="AlphaFoldDB" id="A0A0D1XTL7"/>
<dbReference type="RefSeq" id="XP_016215945.1">
    <property type="nucleotide sequence ID" value="XM_016356422.1"/>
</dbReference>
<name>A0A0D1XTL7_9PEZI</name>